<feature type="coiled-coil region" evidence="1">
    <location>
        <begin position="17"/>
        <end position="65"/>
    </location>
</feature>
<keyword evidence="1" id="KW-0175">Coiled coil</keyword>
<dbReference type="EMBL" id="JAVRRD010000002">
    <property type="protein sequence ID" value="KAK5062708.1"/>
    <property type="molecule type" value="Genomic_DNA"/>
</dbReference>
<protein>
    <submittedName>
        <fullName evidence="3">Uncharacterized protein</fullName>
    </submittedName>
</protein>
<keyword evidence="4" id="KW-1185">Reference proteome</keyword>
<sequence length="438" mass="50823">MSYEYLLGSEDFWVEQIKQTECEFEEARIARDRKQAEVEHAQTELDRTEKELAQKMNERDQKRIELKQKHVRLSQNDIEIDKKTIHLNYAKNRLYQMRKQRQSLEAFTSLDQGVRQLGIENKTTQANPTPIKATTVQSGAFSDEESKFTTTSLSRGGRPSALAAANHTLDEHNNLNPSASRHDEKSNQIKVQSRDSLLSTFIKPRTSLIVTLRYRPQKKPVSTEISPMLQKRIRGSRPTEISKKRPREMVSSETKADYRITKARRLELQDEMVELDSMSTDEPATTKRKRPEPGRYQTPDVMLSPFMARLCHPVVKIFKTALRRVKSANSHLRRAFDTLGEMVETGDLKPGEEFWEWAEKTKDIIAVSNLCYGADKGMLLSRLQRWIDQCDDCMFSCEYELEDEYERREAVDRSVQTLQREFASLAEDVLPIVRSDIR</sequence>
<dbReference type="RefSeq" id="XP_064710980.1">
    <property type="nucleotide sequence ID" value="XM_064848356.1"/>
</dbReference>
<evidence type="ECO:0000313" key="4">
    <source>
        <dbReference type="Proteomes" id="UP001358417"/>
    </source>
</evidence>
<feature type="region of interest" description="Disordered" evidence="2">
    <location>
        <begin position="138"/>
        <end position="159"/>
    </location>
</feature>
<name>A0AAV9NNI3_9EURO</name>
<evidence type="ECO:0000256" key="2">
    <source>
        <dbReference type="SAM" id="MobiDB-lite"/>
    </source>
</evidence>
<evidence type="ECO:0000256" key="1">
    <source>
        <dbReference type="SAM" id="Coils"/>
    </source>
</evidence>
<dbReference type="GeneID" id="89972960"/>
<dbReference type="Proteomes" id="UP001358417">
    <property type="component" value="Unassembled WGS sequence"/>
</dbReference>
<gene>
    <name evidence="3" type="ORF">LTR84_004782</name>
</gene>
<organism evidence="3 4">
    <name type="scientific">Exophiala bonariae</name>
    <dbReference type="NCBI Taxonomy" id="1690606"/>
    <lineage>
        <taxon>Eukaryota</taxon>
        <taxon>Fungi</taxon>
        <taxon>Dikarya</taxon>
        <taxon>Ascomycota</taxon>
        <taxon>Pezizomycotina</taxon>
        <taxon>Eurotiomycetes</taxon>
        <taxon>Chaetothyriomycetidae</taxon>
        <taxon>Chaetothyriales</taxon>
        <taxon>Herpotrichiellaceae</taxon>
        <taxon>Exophiala</taxon>
    </lineage>
</organism>
<accession>A0AAV9NNI3</accession>
<comment type="caution">
    <text evidence="3">The sequence shown here is derived from an EMBL/GenBank/DDBJ whole genome shotgun (WGS) entry which is preliminary data.</text>
</comment>
<feature type="region of interest" description="Disordered" evidence="2">
    <location>
        <begin position="275"/>
        <end position="298"/>
    </location>
</feature>
<feature type="region of interest" description="Disordered" evidence="2">
    <location>
        <begin position="171"/>
        <end position="191"/>
    </location>
</feature>
<reference evidence="3 4" key="1">
    <citation type="submission" date="2023-08" db="EMBL/GenBank/DDBJ databases">
        <title>Black Yeasts Isolated from many extreme environments.</title>
        <authorList>
            <person name="Coleine C."/>
            <person name="Stajich J.E."/>
            <person name="Selbmann L."/>
        </authorList>
    </citation>
    <scope>NUCLEOTIDE SEQUENCE [LARGE SCALE GENOMIC DNA]</scope>
    <source>
        <strain evidence="3 4">CCFEE 5792</strain>
    </source>
</reference>
<dbReference type="AlphaFoldDB" id="A0AAV9NNI3"/>
<feature type="region of interest" description="Disordered" evidence="2">
    <location>
        <begin position="234"/>
        <end position="255"/>
    </location>
</feature>
<evidence type="ECO:0000313" key="3">
    <source>
        <dbReference type="EMBL" id="KAK5062708.1"/>
    </source>
</evidence>
<feature type="compositionally biased region" description="Basic and acidic residues" evidence="2">
    <location>
        <begin position="240"/>
        <end position="255"/>
    </location>
</feature>
<proteinExistence type="predicted"/>